<evidence type="ECO:0000256" key="1">
    <source>
        <dbReference type="ARBA" id="ARBA00004477"/>
    </source>
</evidence>
<feature type="transmembrane region" description="Helical" evidence="12">
    <location>
        <begin position="804"/>
        <end position="823"/>
    </location>
</feature>
<comment type="similarity">
    <text evidence="3">Belongs to the PIGG/PIGN/PIGO family. PIGO subfamily.</text>
</comment>
<comment type="subcellular location">
    <subcellularLocation>
        <location evidence="1">Endoplasmic reticulum membrane</location>
        <topology evidence="1">Multi-pass membrane protein</topology>
    </subcellularLocation>
</comment>
<dbReference type="InParanoid" id="A0A1E5RDL3"/>
<feature type="transmembrane region" description="Helical" evidence="12">
    <location>
        <begin position="569"/>
        <end position="589"/>
    </location>
</feature>
<keyword evidence="6 12" id="KW-0812">Transmembrane</keyword>
<evidence type="ECO:0000256" key="5">
    <source>
        <dbReference type="ARBA" id="ARBA00022679"/>
    </source>
</evidence>
<dbReference type="InterPro" id="IPR017850">
    <property type="entry name" value="Alkaline_phosphatase_core_sf"/>
</dbReference>
<evidence type="ECO:0000256" key="2">
    <source>
        <dbReference type="ARBA" id="ARBA00004687"/>
    </source>
</evidence>
<evidence type="ECO:0000256" key="12">
    <source>
        <dbReference type="SAM" id="Phobius"/>
    </source>
</evidence>
<dbReference type="InterPro" id="IPR002591">
    <property type="entry name" value="Phosphodiest/P_Trfase"/>
</dbReference>
<sequence length="1060" mass="120849">MSQHQDSPELFDEATVRKSMNLSRRSNTTKKPVNSSDTTKNNATDFEKSDELRVYRQNTFRFRIAHTKYIFLMFFLGLLQLFAVIFFCKGFLLTRNVIGDVATFDVQLQGLSEKSFANEKNQIVFNKTVILIIDALRFDFVSPQPHSNEVYHNHFPILQNAPHSYLYKFLSDPPTTTLQRLKGLTTGSLPTFIDAGSNFNGEVIDEDNLIKQFHLNNKTTYFAGDDTWKALFDPYLSKKSKYYESLNVWDLETVDQGVMRYFDEHLTEEDEEWDVLIGHMLGVDHVGHKHGPNHHEMSTKLEQMNAFVSEQLLPKIDNDTILFIFGDHGMDHTGNHGGDSKDELETTLFVYSPKFGVTPPKSTNHDHKVVNQIDFVPTLSLLLNIPIPFNNLGWPIEDIIENSGFAQTLNQIHHYQETSKVLEGNPLLLTNLNTHFNKNEGAIYQRLFLENCKSMWAKFDLISISIGITLLSISLCLIIVITKLIPSIVVGQMVHEFVPSIIVMCMISCVSLNSIFQILNQPSFLENWKFCTLFSLAIGIIVGCCIPIFDRYTIKWMAIKFFEEINDYWSRVAVLMITLHALCFTSNSFTIWEDRIVAFLLTTIGFLTLYEFAFAPKRASTNALFTAASSRVSNMLSKTQHSTFVSSWTHRSHSPDKQHSSDLHAANEGENVSDNTASSETLPLGRFARVIGAYHSLLLILATRLASNITICREEQGTKCIPTFVNANNYSWWAMLGIFLLIWSLPTCIKGYYNISSSYQAAAPVWINQFLKSSLFLSFIYWFLNYYETTYGSLPFDAQIWKFSISRIVAGFSLVALNIGWAMGPMCIKLDLRNTDLKSQTATILGYSNVYGAQFFLLVINFVMAIMFFSKPLAQLSLFLMINQLLSILEIFDLLKLKENLIGPVTLGLLAYQHFFSTGHQATIPSIQWDTGFMLTEKITFPFTHISLILNTFGPFFIVALSVALLTLWKQPPSVLKPQTLLSRIVSNCGMLLIYNTVLCLSSFAWVTHFRRHLMVWKIFCPRFMFSCMTLLVIQVVVIFVTVAFASGRLIRQINNIFWK</sequence>
<accession>A0A1E5RDL3</accession>
<dbReference type="Proteomes" id="UP000095728">
    <property type="component" value="Unassembled WGS sequence"/>
</dbReference>
<comment type="pathway">
    <text evidence="2">Glycolipid biosynthesis; glycosylphosphatidylinositol-anchor biosynthesis.</text>
</comment>
<dbReference type="Gene3D" id="3.40.720.10">
    <property type="entry name" value="Alkaline Phosphatase, subunit A"/>
    <property type="match status" value="1"/>
</dbReference>
<dbReference type="PANTHER" id="PTHR23071:SF1">
    <property type="entry name" value="GPI ETHANOLAMINE PHOSPHATE TRANSFERASE 3"/>
    <property type="match status" value="1"/>
</dbReference>
<feature type="transmembrane region" description="Helical" evidence="12">
    <location>
        <begin position="69"/>
        <end position="88"/>
    </location>
</feature>
<feature type="transmembrane region" description="Helical" evidence="12">
    <location>
        <begin position="765"/>
        <end position="784"/>
    </location>
</feature>
<feature type="transmembrane region" description="Helical" evidence="12">
    <location>
        <begin position="948"/>
        <end position="969"/>
    </location>
</feature>
<evidence type="ECO:0000256" key="8">
    <source>
        <dbReference type="ARBA" id="ARBA00022989"/>
    </source>
</evidence>
<keyword evidence="5 13" id="KW-0808">Transferase</keyword>
<feature type="region of interest" description="Disordered" evidence="11">
    <location>
        <begin position="1"/>
        <end position="42"/>
    </location>
</feature>
<keyword evidence="10" id="KW-0325">Glycoprotein</keyword>
<evidence type="ECO:0000256" key="6">
    <source>
        <dbReference type="ARBA" id="ARBA00022692"/>
    </source>
</evidence>
<dbReference type="AlphaFoldDB" id="A0A1E5RDL3"/>
<feature type="transmembrane region" description="Helical" evidence="12">
    <location>
        <begin position="596"/>
        <end position="615"/>
    </location>
</feature>
<keyword evidence="4" id="KW-0337">GPI-anchor biosynthesis</keyword>
<dbReference type="PANTHER" id="PTHR23071">
    <property type="entry name" value="PHOSPHATIDYLINOSITOL GLYCAN"/>
    <property type="match status" value="1"/>
</dbReference>
<dbReference type="UniPathway" id="UPA00196"/>
<dbReference type="InterPro" id="IPR037675">
    <property type="entry name" value="PIG-O_N"/>
</dbReference>
<feature type="transmembrane region" description="Helical" evidence="12">
    <location>
        <begin position="732"/>
        <end position="753"/>
    </location>
</feature>
<evidence type="ECO:0000256" key="10">
    <source>
        <dbReference type="ARBA" id="ARBA00023180"/>
    </source>
</evidence>
<feature type="transmembrane region" description="Helical" evidence="12">
    <location>
        <begin position="1028"/>
        <end position="1051"/>
    </location>
</feature>
<dbReference type="GO" id="GO:0051377">
    <property type="term" value="F:mannose-ethanolamine phosphotransferase activity"/>
    <property type="evidence" value="ECO:0007669"/>
    <property type="project" value="InterPro"/>
</dbReference>
<dbReference type="SUPFAM" id="SSF53649">
    <property type="entry name" value="Alkaline phosphatase-like"/>
    <property type="match status" value="1"/>
</dbReference>
<feature type="transmembrane region" description="Helical" evidence="12">
    <location>
        <begin position="528"/>
        <end position="549"/>
    </location>
</feature>
<dbReference type="OrthoDB" id="272139at2759"/>
<dbReference type="FunCoup" id="A0A1E5RDL3">
    <property type="interactions" value="660"/>
</dbReference>
<dbReference type="Pfam" id="PF01663">
    <property type="entry name" value="Phosphodiest"/>
    <property type="match status" value="1"/>
</dbReference>
<evidence type="ECO:0000256" key="3">
    <source>
        <dbReference type="ARBA" id="ARBA00008695"/>
    </source>
</evidence>
<proteinExistence type="inferred from homology"/>
<comment type="caution">
    <text evidence="13">The sequence shown here is derived from an EMBL/GenBank/DDBJ whole genome shotgun (WGS) entry which is preliminary data.</text>
</comment>
<evidence type="ECO:0000313" key="13">
    <source>
        <dbReference type="EMBL" id="OEJ84987.1"/>
    </source>
</evidence>
<evidence type="ECO:0000313" key="14">
    <source>
        <dbReference type="Proteomes" id="UP000095728"/>
    </source>
</evidence>
<keyword evidence="9 12" id="KW-0472">Membrane</keyword>
<reference evidence="14" key="1">
    <citation type="journal article" date="2016" name="Genome Announc.">
        <title>Genome sequences of three species of Hanseniaspora isolated from spontaneous wine fermentations.</title>
        <authorList>
            <person name="Sternes P.R."/>
            <person name="Lee D."/>
            <person name="Kutyna D.R."/>
            <person name="Borneman A.R."/>
        </authorList>
    </citation>
    <scope>NUCLEOTIDE SEQUENCE [LARGE SCALE GENOMIC DNA]</scope>
    <source>
        <strain evidence="14">AWRI3579</strain>
    </source>
</reference>
<dbReference type="STRING" id="56408.A0A1E5RDL3"/>
<protein>
    <submittedName>
        <fullName evidence="13">GPI ethanolamine phosphate transferase 3</fullName>
    </submittedName>
</protein>
<dbReference type="GO" id="GO:0006506">
    <property type="term" value="P:GPI anchor biosynthetic process"/>
    <property type="evidence" value="ECO:0007669"/>
    <property type="project" value="UniProtKB-UniPathway"/>
</dbReference>
<evidence type="ECO:0000256" key="4">
    <source>
        <dbReference type="ARBA" id="ARBA00022502"/>
    </source>
</evidence>
<evidence type="ECO:0000256" key="7">
    <source>
        <dbReference type="ARBA" id="ARBA00022824"/>
    </source>
</evidence>
<dbReference type="EMBL" id="LPNM01000007">
    <property type="protein sequence ID" value="OEJ84987.1"/>
    <property type="molecule type" value="Genomic_DNA"/>
</dbReference>
<feature type="transmembrane region" description="Helical" evidence="12">
    <location>
        <begin position="844"/>
        <end position="867"/>
    </location>
</feature>
<dbReference type="InterPro" id="IPR039524">
    <property type="entry name" value="PIGO/GPI13"/>
</dbReference>
<keyword evidence="7" id="KW-0256">Endoplasmic reticulum</keyword>
<name>A0A1E5RDL3_9ASCO</name>
<feature type="compositionally biased region" description="Polar residues" evidence="11">
    <location>
        <begin position="18"/>
        <end position="42"/>
    </location>
</feature>
<feature type="transmembrane region" description="Helical" evidence="12">
    <location>
        <begin position="497"/>
        <end position="516"/>
    </location>
</feature>
<gene>
    <name evidence="13" type="ORF">AWRI3579_g2304</name>
</gene>
<keyword evidence="8 12" id="KW-1133">Transmembrane helix</keyword>
<dbReference type="CDD" id="cd16023">
    <property type="entry name" value="GPI_EPT_3"/>
    <property type="match status" value="1"/>
</dbReference>
<evidence type="ECO:0000256" key="11">
    <source>
        <dbReference type="SAM" id="MobiDB-lite"/>
    </source>
</evidence>
<feature type="transmembrane region" description="Helical" evidence="12">
    <location>
        <begin position="461"/>
        <end position="485"/>
    </location>
</feature>
<organism evidence="13 14">
    <name type="scientific">Hanseniaspora osmophila</name>
    <dbReference type="NCBI Taxonomy" id="56408"/>
    <lineage>
        <taxon>Eukaryota</taxon>
        <taxon>Fungi</taxon>
        <taxon>Dikarya</taxon>
        <taxon>Ascomycota</taxon>
        <taxon>Saccharomycotina</taxon>
        <taxon>Saccharomycetes</taxon>
        <taxon>Saccharomycodales</taxon>
        <taxon>Saccharomycodaceae</taxon>
        <taxon>Hanseniaspora</taxon>
    </lineage>
</organism>
<dbReference type="GO" id="GO:0005789">
    <property type="term" value="C:endoplasmic reticulum membrane"/>
    <property type="evidence" value="ECO:0007669"/>
    <property type="project" value="UniProtKB-SubCell"/>
</dbReference>
<evidence type="ECO:0000256" key="9">
    <source>
        <dbReference type="ARBA" id="ARBA00023136"/>
    </source>
</evidence>
<feature type="transmembrane region" description="Helical" evidence="12">
    <location>
        <begin position="981"/>
        <end position="1007"/>
    </location>
</feature>
<keyword evidence="14" id="KW-1185">Reference proteome</keyword>